<reference evidence="3" key="1">
    <citation type="journal article" date="2016" name="Environ. Microbiol.">
        <title>The complete genome of a viable archaeum isolated from 123-million-year-old rock salt.</title>
        <authorList>
            <person name="Jaakkola S.T."/>
            <person name="Pfeiffer F."/>
            <person name="Ravantti J.J."/>
            <person name="Guo Q."/>
            <person name="Liu Y."/>
            <person name="Chen X."/>
            <person name="Ma H."/>
            <person name="Yang C."/>
            <person name="Oksanen H.M."/>
            <person name="Bamford D.H."/>
        </authorList>
    </citation>
    <scope>NUCLEOTIDE SEQUENCE</scope>
    <source>
        <strain evidence="3">JI20-1</strain>
        <plasmid evidence="3">Plasmid pSTJ001</plasmid>
    </source>
</reference>
<keyword evidence="3" id="KW-1185">Reference proteome</keyword>
<dbReference type="RefSeq" id="WP_089649889.1">
    <property type="nucleotide sequence ID" value="NZ_CEML01000004.1"/>
</dbReference>
<dbReference type="EMBL" id="LN831303">
    <property type="protein sequence ID" value="CQH63657.1"/>
    <property type="molecule type" value="Genomic_DNA"/>
</dbReference>
<evidence type="ECO:0000256" key="1">
    <source>
        <dbReference type="SAM" id="MobiDB-lite"/>
    </source>
</evidence>
<organism evidence="2 3">
    <name type="scientific">Halobacterium hubeiense</name>
    <dbReference type="NCBI Taxonomy" id="1407499"/>
    <lineage>
        <taxon>Archaea</taxon>
        <taxon>Methanobacteriati</taxon>
        <taxon>Methanobacteriota</taxon>
        <taxon>Stenosarchaea group</taxon>
        <taxon>Halobacteria</taxon>
        <taxon>Halobacteriales</taxon>
        <taxon>Halobacteriaceae</taxon>
        <taxon>Halobacterium</taxon>
    </lineage>
</organism>
<evidence type="ECO:0000313" key="2">
    <source>
        <dbReference type="EMBL" id="CQH63657.1"/>
    </source>
</evidence>
<accession>A0A0U5H7I9</accession>
<feature type="compositionally biased region" description="Basic and acidic residues" evidence="1">
    <location>
        <begin position="89"/>
        <end position="100"/>
    </location>
</feature>
<protein>
    <submittedName>
        <fullName evidence="2">Uncharacterized protein</fullName>
    </submittedName>
</protein>
<dbReference type="KEGG" id="hhb:Hhub_4148"/>
<sequence>MSDSESDPDYVHVQFHDPDRLEAIRNTKNQHNMRWREVLEYGARYLQAIDDVIDDNPELLAQHLLKRTDTTQLLEYANRDDLTDSVSTPKRDPDTPDSRP</sequence>
<dbReference type="AlphaFoldDB" id="A0A0U5H7I9"/>
<dbReference type="Proteomes" id="UP000066737">
    <property type="component" value="Plasmid pSTJ001"/>
</dbReference>
<feature type="region of interest" description="Disordered" evidence="1">
    <location>
        <begin position="76"/>
        <end position="100"/>
    </location>
</feature>
<evidence type="ECO:0000313" key="3">
    <source>
        <dbReference type="Proteomes" id="UP000066737"/>
    </source>
</evidence>
<proteinExistence type="predicted"/>
<dbReference type="GeneID" id="43331084"/>
<gene>
    <name evidence="2" type="ORF">HHUB_4148</name>
</gene>
<geneLocation type="plasmid" evidence="3">
    <name>pSTJ001</name>
</geneLocation>
<name>A0A0U5H7I9_9EURY</name>